<dbReference type="Proteomes" id="UP000479710">
    <property type="component" value="Unassembled WGS sequence"/>
</dbReference>
<feature type="region of interest" description="Disordered" evidence="1">
    <location>
        <begin position="1"/>
        <end position="80"/>
    </location>
</feature>
<organism evidence="2 3">
    <name type="scientific">Oryza meyeriana var. granulata</name>
    <dbReference type="NCBI Taxonomy" id="110450"/>
    <lineage>
        <taxon>Eukaryota</taxon>
        <taxon>Viridiplantae</taxon>
        <taxon>Streptophyta</taxon>
        <taxon>Embryophyta</taxon>
        <taxon>Tracheophyta</taxon>
        <taxon>Spermatophyta</taxon>
        <taxon>Magnoliopsida</taxon>
        <taxon>Liliopsida</taxon>
        <taxon>Poales</taxon>
        <taxon>Poaceae</taxon>
        <taxon>BOP clade</taxon>
        <taxon>Oryzoideae</taxon>
        <taxon>Oryzeae</taxon>
        <taxon>Oryzinae</taxon>
        <taxon>Oryza</taxon>
        <taxon>Oryza meyeriana</taxon>
    </lineage>
</organism>
<reference evidence="2 3" key="1">
    <citation type="submission" date="2019-11" db="EMBL/GenBank/DDBJ databases">
        <title>Whole genome sequence of Oryza granulata.</title>
        <authorList>
            <person name="Li W."/>
        </authorList>
    </citation>
    <scope>NUCLEOTIDE SEQUENCE [LARGE SCALE GENOMIC DNA]</scope>
    <source>
        <strain evidence="3">cv. Menghai</strain>
        <tissue evidence="2">Leaf</tissue>
    </source>
</reference>
<evidence type="ECO:0000256" key="1">
    <source>
        <dbReference type="SAM" id="MobiDB-lite"/>
    </source>
</evidence>
<keyword evidence="3" id="KW-1185">Reference proteome</keyword>
<proteinExistence type="predicted"/>
<sequence>MTSAIPDPASDLGAPTACPEAAQAEMATDGATLGDANRQNGGGRQPARSRVSSGRGEGGRGDWLIGGESEMRADRWSCAG</sequence>
<feature type="compositionally biased region" description="Basic and acidic residues" evidence="1">
    <location>
        <begin position="69"/>
        <end position="80"/>
    </location>
</feature>
<dbReference type="AlphaFoldDB" id="A0A6G1BQP1"/>
<dbReference type="EMBL" id="SPHZ02000012">
    <property type="protein sequence ID" value="KAF0889723.1"/>
    <property type="molecule type" value="Genomic_DNA"/>
</dbReference>
<comment type="caution">
    <text evidence="2">The sequence shown here is derived from an EMBL/GenBank/DDBJ whole genome shotgun (WGS) entry which is preliminary data.</text>
</comment>
<evidence type="ECO:0000313" key="2">
    <source>
        <dbReference type="EMBL" id="KAF0889723.1"/>
    </source>
</evidence>
<name>A0A6G1BQP1_9ORYZ</name>
<protein>
    <submittedName>
        <fullName evidence="2">Uncharacterized protein</fullName>
    </submittedName>
</protein>
<accession>A0A6G1BQP1</accession>
<evidence type="ECO:0000313" key="3">
    <source>
        <dbReference type="Proteomes" id="UP000479710"/>
    </source>
</evidence>
<gene>
    <name evidence="2" type="ORF">E2562_030515</name>
</gene>